<evidence type="ECO:0000313" key="7">
    <source>
        <dbReference type="Proteomes" id="UP000199424"/>
    </source>
</evidence>
<evidence type="ECO:0000256" key="2">
    <source>
        <dbReference type="ARBA" id="ARBA00012528"/>
    </source>
</evidence>
<dbReference type="PANTHER" id="PTHR45138:SF9">
    <property type="entry name" value="DIGUANYLATE CYCLASE DGCM-RELATED"/>
    <property type="match status" value="1"/>
</dbReference>
<evidence type="ECO:0000313" key="6">
    <source>
        <dbReference type="EMBL" id="SFR51641.1"/>
    </source>
</evidence>
<feature type="transmembrane region" description="Helical" evidence="4">
    <location>
        <begin position="93"/>
        <end position="112"/>
    </location>
</feature>
<dbReference type="Gene3D" id="3.30.70.270">
    <property type="match status" value="1"/>
</dbReference>
<dbReference type="InterPro" id="IPR050469">
    <property type="entry name" value="Diguanylate_Cyclase"/>
</dbReference>
<dbReference type="GO" id="GO:0005886">
    <property type="term" value="C:plasma membrane"/>
    <property type="evidence" value="ECO:0007669"/>
    <property type="project" value="TreeGrafter"/>
</dbReference>
<comment type="cofactor">
    <cofactor evidence="1">
        <name>Mg(2+)</name>
        <dbReference type="ChEBI" id="CHEBI:18420"/>
    </cofactor>
</comment>
<feature type="transmembrane region" description="Helical" evidence="4">
    <location>
        <begin position="6"/>
        <end position="26"/>
    </location>
</feature>
<dbReference type="PANTHER" id="PTHR45138">
    <property type="entry name" value="REGULATORY COMPONENTS OF SENSORY TRANSDUCTION SYSTEM"/>
    <property type="match status" value="1"/>
</dbReference>
<dbReference type="PROSITE" id="PS50887">
    <property type="entry name" value="GGDEF"/>
    <property type="match status" value="1"/>
</dbReference>
<feature type="transmembrane region" description="Helical" evidence="4">
    <location>
        <begin position="118"/>
        <end position="138"/>
    </location>
</feature>
<dbReference type="InterPro" id="IPR043128">
    <property type="entry name" value="Rev_trsase/Diguanyl_cyclase"/>
</dbReference>
<name>A0A1I6HBB4_9GAMM</name>
<dbReference type="GO" id="GO:0043709">
    <property type="term" value="P:cell adhesion involved in single-species biofilm formation"/>
    <property type="evidence" value="ECO:0007669"/>
    <property type="project" value="TreeGrafter"/>
</dbReference>
<proteinExistence type="predicted"/>
<dbReference type="EMBL" id="FOYU01000002">
    <property type="protein sequence ID" value="SFR51641.1"/>
    <property type="molecule type" value="Genomic_DNA"/>
</dbReference>
<accession>A0A1I6HBB4</accession>
<dbReference type="InterPro" id="IPR029787">
    <property type="entry name" value="Nucleotide_cyclase"/>
</dbReference>
<dbReference type="AlphaFoldDB" id="A0A1I6HBB4"/>
<dbReference type="FunFam" id="3.30.70.270:FF:000001">
    <property type="entry name" value="Diguanylate cyclase domain protein"/>
    <property type="match status" value="1"/>
</dbReference>
<dbReference type="InterPro" id="IPR000160">
    <property type="entry name" value="GGDEF_dom"/>
</dbReference>
<keyword evidence="4" id="KW-1133">Transmembrane helix</keyword>
<protein>
    <recommendedName>
        <fullName evidence="2">diguanylate cyclase</fullName>
        <ecNumber evidence="2">2.7.7.65</ecNumber>
    </recommendedName>
</protein>
<organism evidence="6 7">
    <name type="scientific">Pseudidiomarina maritima</name>
    <dbReference type="NCBI Taxonomy" id="519453"/>
    <lineage>
        <taxon>Bacteria</taxon>
        <taxon>Pseudomonadati</taxon>
        <taxon>Pseudomonadota</taxon>
        <taxon>Gammaproteobacteria</taxon>
        <taxon>Alteromonadales</taxon>
        <taxon>Idiomarinaceae</taxon>
        <taxon>Pseudidiomarina</taxon>
    </lineage>
</organism>
<evidence type="ECO:0000256" key="4">
    <source>
        <dbReference type="SAM" id="Phobius"/>
    </source>
</evidence>
<dbReference type="SUPFAM" id="SSF55073">
    <property type="entry name" value="Nucleotide cyclase"/>
    <property type="match status" value="1"/>
</dbReference>
<feature type="transmembrane region" description="Helical" evidence="4">
    <location>
        <begin position="150"/>
        <end position="168"/>
    </location>
</feature>
<keyword evidence="4" id="KW-0812">Transmembrane</keyword>
<dbReference type="GO" id="GO:1902201">
    <property type="term" value="P:negative regulation of bacterial-type flagellum-dependent cell motility"/>
    <property type="evidence" value="ECO:0007669"/>
    <property type="project" value="TreeGrafter"/>
</dbReference>
<feature type="domain" description="GGDEF" evidence="5">
    <location>
        <begin position="245"/>
        <end position="376"/>
    </location>
</feature>
<dbReference type="SMART" id="SM00267">
    <property type="entry name" value="GGDEF"/>
    <property type="match status" value="1"/>
</dbReference>
<evidence type="ECO:0000256" key="1">
    <source>
        <dbReference type="ARBA" id="ARBA00001946"/>
    </source>
</evidence>
<feature type="transmembrane region" description="Helical" evidence="4">
    <location>
        <begin position="38"/>
        <end position="57"/>
    </location>
</feature>
<comment type="catalytic activity">
    <reaction evidence="3">
        <text>2 GTP = 3',3'-c-di-GMP + 2 diphosphate</text>
        <dbReference type="Rhea" id="RHEA:24898"/>
        <dbReference type="ChEBI" id="CHEBI:33019"/>
        <dbReference type="ChEBI" id="CHEBI:37565"/>
        <dbReference type="ChEBI" id="CHEBI:58805"/>
        <dbReference type="EC" id="2.7.7.65"/>
    </reaction>
</comment>
<dbReference type="RefSeq" id="WP_092857527.1">
    <property type="nucleotide sequence ID" value="NZ_FOYU01000002.1"/>
</dbReference>
<feature type="transmembrane region" description="Helical" evidence="4">
    <location>
        <begin position="180"/>
        <end position="204"/>
    </location>
</feature>
<dbReference type="CDD" id="cd01949">
    <property type="entry name" value="GGDEF"/>
    <property type="match status" value="1"/>
</dbReference>
<dbReference type="Pfam" id="PF00990">
    <property type="entry name" value="GGDEF"/>
    <property type="match status" value="1"/>
</dbReference>
<evidence type="ECO:0000256" key="3">
    <source>
        <dbReference type="ARBA" id="ARBA00034247"/>
    </source>
</evidence>
<gene>
    <name evidence="6" type="ORF">SAMN04488070_1689</name>
</gene>
<keyword evidence="4" id="KW-0472">Membrane</keyword>
<feature type="transmembrane region" description="Helical" evidence="4">
    <location>
        <begin position="63"/>
        <end position="81"/>
    </location>
</feature>
<reference evidence="7" key="1">
    <citation type="submission" date="2016-10" db="EMBL/GenBank/DDBJ databases">
        <authorList>
            <person name="Varghese N."/>
            <person name="Submissions S."/>
        </authorList>
    </citation>
    <scope>NUCLEOTIDE SEQUENCE [LARGE SCALE GENOMIC DNA]</scope>
    <source>
        <strain evidence="7">CGMCC 1.7285</strain>
    </source>
</reference>
<dbReference type="EC" id="2.7.7.65" evidence="2"/>
<evidence type="ECO:0000259" key="5">
    <source>
        <dbReference type="PROSITE" id="PS50887"/>
    </source>
</evidence>
<dbReference type="NCBIfam" id="TIGR00254">
    <property type="entry name" value="GGDEF"/>
    <property type="match status" value="1"/>
</dbReference>
<dbReference type="GO" id="GO:0052621">
    <property type="term" value="F:diguanylate cyclase activity"/>
    <property type="evidence" value="ECO:0007669"/>
    <property type="project" value="UniProtKB-EC"/>
</dbReference>
<sequence length="376" mass="41581">MFIHLPTLIITTIILNGVLGTTLLAIHRAIPSQKSFKTWALACFLFALANILTALRGTLEQPWLTIFVADLLIISVPLLALHGMRQYRQQTAIAPTSIILTLTGSAVVLVVAQAFASIAQAITAIICGLIYLFAANYLRHIRPTPRVMRHLLMGLFGVHGLLMLMMAGTSLQHIDTHQNLLTSLLMAHLIMTTMTTLLFPVLAFSHNERQLLKIAHLDELTELFNRRAFFEQGALLLAQNKQLEKPSCILMIDLDHFKSINDKFGHAAGDACLRHVADIIRNHMRERDVAARIGGEEFAVALADVDRQQAEMVSQRLVERIAAQPFLFEGNSIELTVSLGGILSTHSRRALNDLLNDADAALYAAKASGRNQFKFA</sequence>
<dbReference type="Proteomes" id="UP000199424">
    <property type="component" value="Unassembled WGS sequence"/>
</dbReference>
<keyword evidence="7" id="KW-1185">Reference proteome</keyword>